<dbReference type="InterPro" id="IPR036890">
    <property type="entry name" value="HATPase_C_sf"/>
</dbReference>
<protein>
    <submittedName>
        <fullName evidence="1">Histidine kinase</fullName>
    </submittedName>
</protein>
<dbReference type="SUPFAM" id="SSF55874">
    <property type="entry name" value="ATPase domain of HSP90 chaperone/DNA topoisomerase II/histidine kinase"/>
    <property type="match status" value="1"/>
</dbReference>
<reference evidence="1 2" key="1">
    <citation type="submission" date="2017-05" db="EMBL/GenBank/DDBJ databases">
        <title>whole genome sequence of Prevotella melaninogenica GAI 07411.</title>
        <authorList>
            <person name="Kondo Y."/>
            <person name="Hoshino T."/>
        </authorList>
    </citation>
    <scope>NUCLEOTIDE SEQUENCE [LARGE SCALE GENOMIC DNA]</scope>
    <source>
        <strain evidence="1 2">GAI 07411</strain>
    </source>
</reference>
<dbReference type="Pfam" id="PF13589">
    <property type="entry name" value="HATPase_c_3"/>
    <property type="match status" value="1"/>
</dbReference>
<dbReference type="GO" id="GO:0016301">
    <property type="term" value="F:kinase activity"/>
    <property type="evidence" value="ECO:0007669"/>
    <property type="project" value="UniProtKB-KW"/>
</dbReference>
<dbReference type="Gene3D" id="3.30.565.10">
    <property type="entry name" value="Histidine kinase-like ATPase, C-terminal domain"/>
    <property type="match status" value="1"/>
</dbReference>
<name>A0A250KGU6_9BACT</name>
<dbReference type="RefSeq" id="WP_172586752.1">
    <property type="nucleotide sequence ID" value="NZ_AP018049.1"/>
</dbReference>
<keyword evidence="1" id="KW-0808">Transferase</keyword>
<evidence type="ECO:0000313" key="1">
    <source>
        <dbReference type="EMBL" id="BBA29154.1"/>
    </source>
</evidence>
<keyword evidence="1" id="KW-0418">Kinase</keyword>
<proteinExistence type="predicted"/>
<dbReference type="EMBL" id="AP018049">
    <property type="protein sequence ID" value="BBA29154.1"/>
    <property type="molecule type" value="Genomic_DNA"/>
</dbReference>
<accession>A0A250KGU6</accession>
<organism evidence="1 2">
    <name type="scientific">Prevotella melaninogenica</name>
    <dbReference type="NCBI Taxonomy" id="28132"/>
    <lineage>
        <taxon>Bacteria</taxon>
        <taxon>Pseudomonadati</taxon>
        <taxon>Bacteroidota</taxon>
        <taxon>Bacteroidia</taxon>
        <taxon>Bacteroidales</taxon>
        <taxon>Prevotellaceae</taxon>
        <taxon>Prevotella</taxon>
    </lineage>
</organism>
<evidence type="ECO:0000313" key="2">
    <source>
        <dbReference type="Proteomes" id="UP000267517"/>
    </source>
</evidence>
<dbReference type="Proteomes" id="UP000267517">
    <property type="component" value="Chromosome I"/>
</dbReference>
<sequence>MKDNLQFKVSAELKNILGRDLITSPDIAILELVKNSYDAHASKVEITFDDDYITIADNGKGMSKDDLINKWLFVAYSAKSDGTEDTSYRSKFKRHYAGAKGIGRMSCDRLARNLVLTTRSVDSDKTEVLYVDWRSFEVSKHSEFDTINIPHETIDTNLSFPLASPTGTILKFTDLHLLWSREDIKRLRQSLEKMINPFSGTDDDFTIEIIAPKMKEEDKKVSSQYDVINGVIENSIADVLKLKTTQIESRIQNGKIYTILKDRGITMYEIEEAMQVPKRSAIKECPSPRDADVLDA</sequence>
<gene>
    <name evidence="1" type="ORF">PMEL1_01078</name>
</gene>
<dbReference type="AlphaFoldDB" id="A0A250KGU6"/>